<feature type="region of interest" description="Disordered" evidence="1">
    <location>
        <begin position="15"/>
        <end position="36"/>
    </location>
</feature>
<organism evidence="2 3">
    <name type="scientific">Roseovarius gahaiensis</name>
    <dbReference type="NCBI Taxonomy" id="2716691"/>
    <lineage>
        <taxon>Bacteria</taxon>
        <taxon>Pseudomonadati</taxon>
        <taxon>Pseudomonadota</taxon>
        <taxon>Alphaproteobacteria</taxon>
        <taxon>Rhodobacterales</taxon>
        <taxon>Roseobacteraceae</taxon>
        <taxon>Roseovarius</taxon>
    </lineage>
</organism>
<evidence type="ECO:0000256" key="1">
    <source>
        <dbReference type="SAM" id="MobiDB-lite"/>
    </source>
</evidence>
<evidence type="ECO:0000313" key="3">
    <source>
        <dbReference type="Proteomes" id="UP000639775"/>
    </source>
</evidence>
<name>A0A967BDR1_9RHOB</name>
<evidence type="ECO:0000313" key="2">
    <source>
        <dbReference type="EMBL" id="NHQ74196.1"/>
    </source>
</evidence>
<sequence>MNVFAFDAKAALQQARKKSSPSYTSNSSYGSPAEVGKVGTIRAPDTKTIPVDQLHNLAAIAARVASLADPDGVARSPEAIDAVWDWAEEVARHYAASRKDIDE</sequence>
<proteinExistence type="predicted"/>
<comment type="caution">
    <text evidence="2">The sequence shown here is derived from an EMBL/GenBank/DDBJ whole genome shotgun (WGS) entry which is preliminary data.</text>
</comment>
<dbReference type="Proteomes" id="UP000639775">
    <property type="component" value="Unassembled WGS sequence"/>
</dbReference>
<reference evidence="2" key="1">
    <citation type="submission" date="2020-03" db="EMBL/GenBank/DDBJ databases">
        <title>Roseovarius gahaiensis sp. nov., isolated from Gahai Saline Lake, China.</title>
        <authorList>
            <person name="Sun X."/>
        </authorList>
    </citation>
    <scope>NUCLEOTIDE SEQUENCE</scope>
    <source>
        <strain evidence="2">GH877</strain>
    </source>
</reference>
<dbReference type="RefSeq" id="WP_167194916.1">
    <property type="nucleotide sequence ID" value="NZ_JAAORB010000009.1"/>
</dbReference>
<keyword evidence="3" id="KW-1185">Reference proteome</keyword>
<dbReference type="AlphaFoldDB" id="A0A967BDR1"/>
<protein>
    <submittedName>
        <fullName evidence="2">Uncharacterized protein</fullName>
    </submittedName>
</protein>
<gene>
    <name evidence="2" type="ORF">HAT86_06920</name>
</gene>
<dbReference type="EMBL" id="JAAORB010000009">
    <property type="protein sequence ID" value="NHQ74196.1"/>
    <property type="molecule type" value="Genomic_DNA"/>
</dbReference>
<feature type="compositionally biased region" description="Low complexity" evidence="1">
    <location>
        <begin position="20"/>
        <end position="32"/>
    </location>
</feature>
<accession>A0A967BDR1</accession>